<feature type="transmembrane region" description="Helical" evidence="2">
    <location>
        <begin position="141"/>
        <end position="167"/>
    </location>
</feature>
<organism evidence="3">
    <name type="scientific">Mesocestoides corti</name>
    <name type="common">Flatworm</name>
    <dbReference type="NCBI Taxonomy" id="53468"/>
    <lineage>
        <taxon>Eukaryota</taxon>
        <taxon>Metazoa</taxon>
        <taxon>Spiralia</taxon>
        <taxon>Lophotrochozoa</taxon>
        <taxon>Platyhelminthes</taxon>
        <taxon>Cestoda</taxon>
        <taxon>Eucestoda</taxon>
        <taxon>Cyclophyllidea</taxon>
        <taxon>Mesocestoididae</taxon>
        <taxon>Mesocestoides</taxon>
    </lineage>
</organism>
<keyword evidence="2" id="KW-0812">Transmembrane</keyword>
<dbReference type="AlphaFoldDB" id="A0A5K3EIW6"/>
<feature type="region of interest" description="Disordered" evidence="1">
    <location>
        <begin position="104"/>
        <end position="133"/>
    </location>
</feature>
<proteinExistence type="predicted"/>
<evidence type="ECO:0000313" key="3">
    <source>
        <dbReference type="WBParaSite" id="MCU_000901-RA"/>
    </source>
</evidence>
<evidence type="ECO:0000256" key="2">
    <source>
        <dbReference type="SAM" id="Phobius"/>
    </source>
</evidence>
<sequence length="333" mass="37385">MRALSITAMDSNLKVQNKNASRSGISEIFDKDWDWGYEYDDDGRKTTDLSTENPFYFMEFYNQDRSNDGNSGGRRPTSNQQPDTIDIPSPFDYLDIGQPTPFTTNRPTLNYPYDPSSFLQPQSERPGQQQPVSTQHQQRTFLLTTLLPLCAIVLVLLAIVLIIIWFLKCRGRKAEAKKSREEGDEAGLCGEGGHRSASPERVPLKEEKKVLGKKNGILANNGSQMCNKTPQKSLDHLKDIDSIPSAPSKPLIFPNEKPPLKPPEIISPMAKTQVDASVKPRVTSSGSPTTRQFYAMGQRPNPYRNLPPPIDTRFGLPRQMAPHFGPYRRDPLV</sequence>
<feature type="region of interest" description="Disordered" evidence="1">
    <location>
        <begin position="271"/>
        <end position="333"/>
    </location>
</feature>
<name>A0A5K3EIW6_MESCO</name>
<protein>
    <submittedName>
        <fullName evidence="3">Uncharacterized protein</fullName>
    </submittedName>
</protein>
<feature type="region of interest" description="Disordered" evidence="1">
    <location>
        <begin position="62"/>
        <end position="90"/>
    </location>
</feature>
<feature type="compositionally biased region" description="Polar residues" evidence="1">
    <location>
        <begin position="282"/>
        <end position="292"/>
    </location>
</feature>
<keyword evidence="2" id="KW-1133">Transmembrane helix</keyword>
<reference evidence="3" key="1">
    <citation type="submission" date="2019-11" db="UniProtKB">
        <authorList>
            <consortium name="WormBaseParasite"/>
        </authorList>
    </citation>
    <scope>IDENTIFICATION</scope>
</reference>
<feature type="compositionally biased region" description="Polar residues" evidence="1">
    <location>
        <begin position="117"/>
        <end position="133"/>
    </location>
</feature>
<dbReference type="WBParaSite" id="MCU_000901-RA">
    <property type="protein sequence ID" value="MCU_000901-RA"/>
    <property type="gene ID" value="MCU_000901"/>
</dbReference>
<accession>A0A5K3EIW6</accession>
<keyword evidence="2" id="KW-0472">Membrane</keyword>
<evidence type="ECO:0000256" key="1">
    <source>
        <dbReference type="SAM" id="MobiDB-lite"/>
    </source>
</evidence>